<dbReference type="Pfam" id="PF00005">
    <property type="entry name" value="ABC_tran"/>
    <property type="match status" value="2"/>
</dbReference>
<dbReference type="InterPro" id="IPR050611">
    <property type="entry name" value="ABCF"/>
</dbReference>
<sequence>MPAFLTLDGVSIATPAGRVLFSDLSFSLNRECIGLVGRNGSGKSSLLRAIIGEIAPLSGHITRMGTIGMVRQNPASESLTTGEALGIADALARMERIEAGKGSEADFAEADWTLPARLDEALAKSGLGPVDHARALSTFSGGERTRLSIARLWLDGPDLLLLDEPTNNLDADGREAMAGLLADWRGGALIASHDRALLEHVDGILALSPTGTTWHGGGWSCYVEARDAAQARMEADVEQAEREKGAAARQAQQARERQARRDRRGEAYAASGSAPKILLGRQRERAQNTGGRGRMLSDQQVVEASALLANAKARLDIAIPLKIELPSSLLPAHRQLLSFDHVSWHAAGRKVVDDLSFTLQGPERVALTGRNGAGKSTVFKLACGQLAPHSGEIRRPDEPLAILDQHVDILHHGATILDNMRRLNKALTENEARAALARFAFRNVEADRVVAGLSGGECLRAGLACILSARSMPPLLLLDEPTNHLDLPSIEVMERALRAYDGAIFVISHDRAFLNAIGITREITLPPPSG</sequence>
<reference evidence="6 7" key="1">
    <citation type="submission" date="2020-08" db="EMBL/GenBank/DDBJ databases">
        <title>Genomic Encyclopedia of Type Strains, Phase IV (KMG-IV): sequencing the most valuable type-strain genomes for metagenomic binning, comparative biology and taxonomic classification.</title>
        <authorList>
            <person name="Goeker M."/>
        </authorList>
    </citation>
    <scope>NUCLEOTIDE SEQUENCE [LARGE SCALE GENOMIC DNA]</scope>
    <source>
        <strain evidence="6 7">DSM 27057</strain>
    </source>
</reference>
<organism evidence="6 7">
    <name type="scientific">Novosphingobium sediminicola</name>
    <dbReference type="NCBI Taxonomy" id="563162"/>
    <lineage>
        <taxon>Bacteria</taxon>
        <taxon>Pseudomonadati</taxon>
        <taxon>Pseudomonadota</taxon>
        <taxon>Alphaproteobacteria</taxon>
        <taxon>Sphingomonadales</taxon>
        <taxon>Sphingomonadaceae</taxon>
        <taxon>Novosphingobium</taxon>
    </lineage>
</organism>
<dbReference type="PANTHER" id="PTHR19211:SF6">
    <property type="entry name" value="BLL7188 PROTEIN"/>
    <property type="match status" value="1"/>
</dbReference>
<dbReference type="GO" id="GO:0005524">
    <property type="term" value="F:ATP binding"/>
    <property type="evidence" value="ECO:0007669"/>
    <property type="project" value="UniProtKB-KW"/>
</dbReference>
<evidence type="ECO:0000256" key="1">
    <source>
        <dbReference type="ARBA" id="ARBA00022737"/>
    </source>
</evidence>
<keyword evidence="3" id="KW-0067">ATP-binding</keyword>
<protein>
    <submittedName>
        <fullName evidence="6">ATPase subunit of ABC transporter with duplicated ATPase domains</fullName>
    </submittedName>
</protein>
<dbReference type="RefSeq" id="WP_183626012.1">
    <property type="nucleotide sequence ID" value="NZ_JACIDX010000009.1"/>
</dbReference>
<feature type="compositionally biased region" description="Basic and acidic residues" evidence="4">
    <location>
        <begin position="254"/>
        <end position="266"/>
    </location>
</feature>
<dbReference type="PROSITE" id="PS50893">
    <property type="entry name" value="ABC_TRANSPORTER_2"/>
    <property type="match status" value="2"/>
</dbReference>
<dbReference type="SUPFAM" id="SSF52540">
    <property type="entry name" value="P-loop containing nucleoside triphosphate hydrolases"/>
    <property type="match status" value="2"/>
</dbReference>
<dbReference type="Proteomes" id="UP000548867">
    <property type="component" value="Unassembled WGS sequence"/>
</dbReference>
<comment type="caution">
    <text evidence="6">The sequence shown here is derived from an EMBL/GenBank/DDBJ whole genome shotgun (WGS) entry which is preliminary data.</text>
</comment>
<dbReference type="PROSITE" id="PS00211">
    <property type="entry name" value="ABC_TRANSPORTER_1"/>
    <property type="match status" value="1"/>
</dbReference>
<dbReference type="AlphaFoldDB" id="A0A7W6G832"/>
<evidence type="ECO:0000313" key="7">
    <source>
        <dbReference type="Proteomes" id="UP000548867"/>
    </source>
</evidence>
<name>A0A7W6G832_9SPHN</name>
<dbReference type="Gene3D" id="3.40.50.300">
    <property type="entry name" value="P-loop containing nucleotide triphosphate hydrolases"/>
    <property type="match status" value="2"/>
</dbReference>
<dbReference type="InterPro" id="IPR003439">
    <property type="entry name" value="ABC_transporter-like_ATP-bd"/>
</dbReference>
<feature type="domain" description="ABC transporter" evidence="5">
    <location>
        <begin position="5"/>
        <end position="235"/>
    </location>
</feature>
<evidence type="ECO:0000256" key="4">
    <source>
        <dbReference type="SAM" id="MobiDB-lite"/>
    </source>
</evidence>
<evidence type="ECO:0000256" key="2">
    <source>
        <dbReference type="ARBA" id="ARBA00022741"/>
    </source>
</evidence>
<dbReference type="InterPro" id="IPR003593">
    <property type="entry name" value="AAA+_ATPase"/>
</dbReference>
<keyword evidence="7" id="KW-1185">Reference proteome</keyword>
<dbReference type="EMBL" id="JACIDX010000009">
    <property type="protein sequence ID" value="MBB3955572.1"/>
    <property type="molecule type" value="Genomic_DNA"/>
</dbReference>
<keyword evidence="1" id="KW-0677">Repeat</keyword>
<evidence type="ECO:0000259" key="5">
    <source>
        <dbReference type="PROSITE" id="PS50893"/>
    </source>
</evidence>
<evidence type="ECO:0000313" key="6">
    <source>
        <dbReference type="EMBL" id="MBB3955572.1"/>
    </source>
</evidence>
<dbReference type="SMART" id="SM00382">
    <property type="entry name" value="AAA"/>
    <property type="match status" value="2"/>
</dbReference>
<feature type="region of interest" description="Disordered" evidence="4">
    <location>
        <begin position="234"/>
        <end position="270"/>
    </location>
</feature>
<keyword evidence="2" id="KW-0547">Nucleotide-binding</keyword>
<evidence type="ECO:0000256" key="3">
    <source>
        <dbReference type="ARBA" id="ARBA00022840"/>
    </source>
</evidence>
<accession>A0A7W6G832</accession>
<gene>
    <name evidence="6" type="ORF">GGR38_002528</name>
</gene>
<proteinExistence type="predicted"/>
<dbReference type="InterPro" id="IPR027417">
    <property type="entry name" value="P-loop_NTPase"/>
</dbReference>
<feature type="domain" description="ABC transporter" evidence="5">
    <location>
        <begin position="337"/>
        <end position="526"/>
    </location>
</feature>
<dbReference type="GO" id="GO:0016887">
    <property type="term" value="F:ATP hydrolysis activity"/>
    <property type="evidence" value="ECO:0007669"/>
    <property type="project" value="InterPro"/>
</dbReference>
<feature type="compositionally biased region" description="Basic and acidic residues" evidence="4">
    <location>
        <begin position="234"/>
        <end position="246"/>
    </location>
</feature>
<dbReference type="CDD" id="cd03221">
    <property type="entry name" value="ABCF_EF-3"/>
    <property type="match status" value="1"/>
</dbReference>
<dbReference type="PANTHER" id="PTHR19211">
    <property type="entry name" value="ATP-BINDING TRANSPORT PROTEIN-RELATED"/>
    <property type="match status" value="1"/>
</dbReference>
<dbReference type="InterPro" id="IPR017871">
    <property type="entry name" value="ABC_transporter-like_CS"/>
</dbReference>